<keyword evidence="1" id="KW-1133">Transmembrane helix</keyword>
<organism evidence="2 3">
    <name type="scientific">Schinkia azotoformans MEV2011</name>
    <dbReference type="NCBI Taxonomy" id="1348973"/>
    <lineage>
        <taxon>Bacteria</taxon>
        <taxon>Bacillati</taxon>
        <taxon>Bacillota</taxon>
        <taxon>Bacilli</taxon>
        <taxon>Bacillales</taxon>
        <taxon>Bacillaceae</taxon>
        <taxon>Calidifontibacillus/Schinkia group</taxon>
        <taxon>Schinkia</taxon>
    </lineage>
</organism>
<keyword evidence="1" id="KW-0472">Membrane</keyword>
<reference evidence="2 3" key="1">
    <citation type="submission" date="2014-04" db="EMBL/GenBank/DDBJ databases">
        <title>Draft genome sequence of Bacillus azotoformans MEV2011, a (co-) denitrifying strain unable to grow in the presence of oxygen.</title>
        <authorList>
            <person name="Nielsen M."/>
            <person name="Schreiber L."/>
            <person name="Finster K."/>
            <person name="Schramm A."/>
        </authorList>
    </citation>
    <scope>NUCLEOTIDE SEQUENCE [LARGE SCALE GENOMIC DNA]</scope>
    <source>
        <strain evidence="2 3">MEV2011</strain>
    </source>
</reference>
<keyword evidence="1" id="KW-0812">Transmembrane</keyword>
<proteinExistence type="predicted"/>
<comment type="caution">
    <text evidence="2">The sequence shown here is derived from an EMBL/GenBank/DDBJ whole genome shotgun (WGS) entry which is preliminary data.</text>
</comment>
<evidence type="ECO:0000313" key="3">
    <source>
        <dbReference type="Proteomes" id="UP000027936"/>
    </source>
</evidence>
<protein>
    <submittedName>
        <fullName evidence="2">Uncharacterized protein</fullName>
    </submittedName>
</protein>
<dbReference type="EMBL" id="JJRY01000024">
    <property type="protein sequence ID" value="KEF36620.1"/>
    <property type="molecule type" value="Genomic_DNA"/>
</dbReference>
<dbReference type="RefSeq" id="WP_035197981.1">
    <property type="nucleotide sequence ID" value="NZ_JJRY01000024.1"/>
</dbReference>
<accession>A0A072NTT2</accession>
<evidence type="ECO:0000313" key="2">
    <source>
        <dbReference type="EMBL" id="KEF36620.1"/>
    </source>
</evidence>
<feature type="transmembrane region" description="Helical" evidence="1">
    <location>
        <begin position="49"/>
        <end position="74"/>
    </location>
</feature>
<evidence type="ECO:0000256" key="1">
    <source>
        <dbReference type="SAM" id="Phobius"/>
    </source>
</evidence>
<name>A0A072NTT2_SCHAZ</name>
<sequence length="93" mass="11185">MKAQIINFPKYPKHYHQFYYFREYFHVFCSAIVAWTMTVFVITYEHISFAIGIGLGIWLFGIGLLVDFMVRLGLKRKEQEKQQRLHKLKKVDL</sequence>
<feature type="transmembrane region" description="Helical" evidence="1">
    <location>
        <begin position="21"/>
        <end position="43"/>
    </location>
</feature>
<dbReference type="Proteomes" id="UP000027936">
    <property type="component" value="Unassembled WGS sequence"/>
</dbReference>
<gene>
    <name evidence="2" type="ORF">M670_04182</name>
</gene>
<dbReference type="PATRIC" id="fig|1348973.3.peg.4064"/>
<dbReference type="AlphaFoldDB" id="A0A072NTT2"/>